<feature type="transmembrane region" description="Helical" evidence="1">
    <location>
        <begin position="12"/>
        <end position="33"/>
    </location>
</feature>
<dbReference type="EMBL" id="MFLF01000005">
    <property type="protein sequence ID" value="OGG60453.1"/>
    <property type="molecule type" value="Genomic_DNA"/>
</dbReference>
<name>A0A1F6DGB1_9BACT</name>
<reference evidence="2 3" key="1">
    <citation type="journal article" date="2016" name="Nat. Commun.">
        <title>Thousands of microbial genomes shed light on interconnected biogeochemical processes in an aquifer system.</title>
        <authorList>
            <person name="Anantharaman K."/>
            <person name="Brown C.T."/>
            <person name="Hug L.A."/>
            <person name="Sharon I."/>
            <person name="Castelle C.J."/>
            <person name="Probst A.J."/>
            <person name="Thomas B.C."/>
            <person name="Singh A."/>
            <person name="Wilkins M.J."/>
            <person name="Karaoz U."/>
            <person name="Brodie E.L."/>
            <person name="Williams K.H."/>
            <person name="Hubbard S.S."/>
            <person name="Banfield J.F."/>
        </authorList>
    </citation>
    <scope>NUCLEOTIDE SEQUENCE [LARGE SCALE GENOMIC DNA]</scope>
</reference>
<organism evidence="2 3">
    <name type="scientific">Candidatus Kaiserbacteria bacterium RIFCSPHIGHO2_02_FULL_50_50</name>
    <dbReference type="NCBI Taxonomy" id="1798492"/>
    <lineage>
        <taxon>Bacteria</taxon>
        <taxon>Candidatus Kaiseribacteriota</taxon>
    </lineage>
</organism>
<dbReference type="InterPro" id="IPR012902">
    <property type="entry name" value="N_methyl_site"/>
</dbReference>
<dbReference type="AlphaFoldDB" id="A0A1F6DGB1"/>
<keyword evidence="1" id="KW-1133">Transmembrane helix</keyword>
<keyword evidence="1" id="KW-0812">Transmembrane</keyword>
<gene>
    <name evidence="2" type="ORF">A3C89_02365</name>
</gene>
<proteinExistence type="predicted"/>
<dbReference type="STRING" id="1798492.A3C89_02365"/>
<accession>A0A1F6DGB1</accession>
<dbReference type="NCBIfam" id="TIGR02532">
    <property type="entry name" value="IV_pilin_GFxxxE"/>
    <property type="match status" value="1"/>
</dbReference>
<comment type="caution">
    <text evidence="2">The sequence shown here is derived from an EMBL/GenBank/DDBJ whole genome shotgun (WGS) entry which is preliminary data.</text>
</comment>
<keyword evidence="1" id="KW-0472">Membrane</keyword>
<dbReference type="Pfam" id="PF07963">
    <property type="entry name" value="N_methyl"/>
    <property type="match status" value="1"/>
</dbReference>
<sequence>MTRSSHQGFTLIETLVAISVLVIAIVVPLRVISQSLKSASFTRESITAAHLAQEGVELMNIAVASSTGDLNTYWDWDTSTYPQSGFSFEPITRELIHCDSTSANPCKMYLGEEGYTHAITASTTPFARALYVRLNDVDPLRVAVESVVTWRNVFGVTSTSSRTVWFYNRYE</sequence>
<evidence type="ECO:0000313" key="2">
    <source>
        <dbReference type="EMBL" id="OGG60453.1"/>
    </source>
</evidence>
<dbReference type="Proteomes" id="UP000178794">
    <property type="component" value="Unassembled WGS sequence"/>
</dbReference>
<evidence type="ECO:0008006" key="4">
    <source>
        <dbReference type="Google" id="ProtNLM"/>
    </source>
</evidence>
<dbReference type="PROSITE" id="PS00409">
    <property type="entry name" value="PROKAR_NTER_METHYL"/>
    <property type="match status" value="1"/>
</dbReference>
<evidence type="ECO:0000313" key="3">
    <source>
        <dbReference type="Proteomes" id="UP000178794"/>
    </source>
</evidence>
<evidence type="ECO:0000256" key="1">
    <source>
        <dbReference type="SAM" id="Phobius"/>
    </source>
</evidence>
<protein>
    <recommendedName>
        <fullName evidence="4">Type II secretion system protein GspI C-terminal domain-containing protein</fullName>
    </recommendedName>
</protein>